<evidence type="ECO:0000313" key="1">
    <source>
        <dbReference type="EMBL" id="KAI8536862.1"/>
    </source>
</evidence>
<comment type="caution">
    <text evidence="1">The sequence shown here is derived from an EMBL/GenBank/DDBJ whole genome shotgun (WGS) entry which is preliminary data.</text>
</comment>
<dbReference type="Proteomes" id="UP001062846">
    <property type="component" value="Chromosome 10"/>
</dbReference>
<dbReference type="EMBL" id="CM046397">
    <property type="protein sequence ID" value="KAI8536862.1"/>
    <property type="molecule type" value="Genomic_DNA"/>
</dbReference>
<sequence>MISAAKAKSLFLVVIQDSNQGAFFTTQEVPRGSLDYDRLLEMGKHDFEIVSPIDECDPITVNRTSGSTGTPKEALGPVTVRSILEFDQYGHVSIKDRDGVHNVVMEGVDVKDPMTMRSVLVDGKTVGEVTE</sequence>
<name>A0ACC0M8M3_RHOML</name>
<evidence type="ECO:0000313" key="2">
    <source>
        <dbReference type="Proteomes" id="UP001062846"/>
    </source>
</evidence>
<keyword evidence="2" id="KW-1185">Reference proteome</keyword>
<gene>
    <name evidence="1" type="ORF">RHMOL_Rhmol10G0289200</name>
</gene>
<proteinExistence type="predicted"/>
<protein>
    <submittedName>
        <fullName evidence="1">Uncharacterized protein</fullName>
    </submittedName>
</protein>
<accession>A0ACC0M8M3</accession>
<organism evidence="1 2">
    <name type="scientific">Rhododendron molle</name>
    <name type="common">Chinese azalea</name>
    <name type="synonym">Azalea mollis</name>
    <dbReference type="NCBI Taxonomy" id="49168"/>
    <lineage>
        <taxon>Eukaryota</taxon>
        <taxon>Viridiplantae</taxon>
        <taxon>Streptophyta</taxon>
        <taxon>Embryophyta</taxon>
        <taxon>Tracheophyta</taxon>
        <taxon>Spermatophyta</taxon>
        <taxon>Magnoliopsida</taxon>
        <taxon>eudicotyledons</taxon>
        <taxon>Gunneridae</taxon>
        <taxon>Pentapetalae</taxon>
        <taxon>asterids</taxon>
        <taxon>Ericales</taxon>
        <taxon>Ericaceae</taxon>
        <taxon>Ericoideae</taxon>
        <taxon>Rhodoreae</taxon>
        <taxon>Rhododendron</taxon>
    </lineage>
</organism>
<reference evidence="1" key="1">
    <citation type="submission" date="2022-02" db="EMBL/GenBank/DDBJ databases">
        <title>Plant Genome Project.</title>
        <authorList>
            <person name="Zhang R.-G."/>
        </authorList>
    </citation>
    <scope>NUCLEOTIDE SEQUENCE</scope>
    <source>
        <strain evidence="1">AT1</strain>
    </source>
</reference>